<comment type="caution">
    <text evidence="2">The sequence shown here is derived from an EMBL/GenBank/DDBJ whole genome shotgun (WGS) entry which is preliminary data.</text>
</comment>
<protein>
    <submittedName>
        <fullName evidence="2">Uncharacterized protein</fullName>
    </submittedName>
</protein>
<organism evidence="2 3">
    <name type="scientific">Smittium culicis</name>
    <dbReference type="NCBI Taxonomy" id="133412"/>
    <lineage>
        <taxon>Eukaryota</taxon>
        <taxon>Fungi</taxon>
        <taxon>Fungi incertae sedis</taxon>
        <taxon>Zoopagomycota</taxon>
        <taxon>Kickxellomycotina</taxon>
        <taxon>Harpellomycetes</taxon>
        <taxon>Harpellales</taxon>
        <taxon>Legeriomycetaceae</taxon>
        <taxon>Smittium</taxon>
    </lineage>
</organism>
<evidence type="ECO:0000256" key="1">
    <source>
        <dbReference type="SAM" id="MobiDB-lite"/>
    </source>
</evidence>
<evidence type="ECO:0000313" key="3">
    <source>
        <dbReference type="Proteomes" id="UP000187429"/>
    </source>
</evidence>
<proteinExistence type="predicted"/>
<keyword evidence="3" id="KW-1185">Reference proteome</keyword>
<dbReference type="Proteomes" id="UP000187429">
    <property type="component" value="Unassembled WGS sequence"/>
</dbReference>
<sequence length="103" mass="11563">MCGTRNIYKCLGTSIVTPISKKCCLNYPRKLPSDITHPNTGENDGQNYGHETQQNRYKVPNIGKRTSRISEFRGVCGSSDHSIRNNTPTENSEQGNMAVLYRL</sequence>
<dbReference type="AlphaFoldDB" id="A0A1R1XBR3"/>
<accession>A0A1R1XBR3</accession>
<gene>
    <name evidence="2" type="ORF">AYI69_g9591</name>
</gene>
<feature type="region of interest" description="Disordered" evidence="1">
    <location>
        <begin position="33"/>
        <end position="103"/>
    </location>
</feature>
<name>A0A1R1XBR3_9FUNG</name>
<reference evidence="3" key="1">
    <citation type="submission" date="2017-01" db="EMBL/GenBank/DDBJ databases">
        <authorList>
            <person name="Wang Y."/>
            <person name="White M."/>
            <person name="Kvist S."/>
            <person name="Moncalvo J.-M."/>
        </authorList>
    </citation>
    <scope>NUCLEOTIDE SEQUENCE [LARGE SCALE GENOMIC DNA]</scope>
    <source>
        <strain evidence="3">ID-206-W2</strain>
    </source>
</reference>
<dbReference type="EMBL" id="LSSM01005738">
    <property type="protein sequence ID" value="OMJ12038.1"/>
    <property type="molecule type" value="Genomic_DNA"/>
</dbReference>
<evidence type="ECO:0000313" key="2">
    <source>
        <dbReference type="EMBL" id="OMJ12038.1"/>
    </source>
</evidence>
<feature type="compositionally biased region" description="Polar residues" evidence="1">
    <location>
        <begin position="84"/>
        <end position="95"/>
    </location>
</feature>
<feature type="compositionally biased region" description="Polar residues" evidence="1">
    <location>
        <begin position="36"/>
        <end position="56"/>
    </location>
</feature>